<organism evidence="3 4">
    <name type="scientific">Megasphaera paucivorans</name>
    <dbReference type="NCBI Taxonomy" id="349095"/>
    <lineage>
        <taxon>Bacteria</taxon>
        <taxon>Bacillati</taxon>
        <taxon>Bacillota</taxon>
        <taxon>Negativicutes</taxon>
        <taxon>Veillonellales</taxon>
        <taxon>Veillonellaceae</taxon>
        <taxon>Megasphaera</taxon>
    </lineage>
</organism>
<evidence type="ECO:0000313" key="3">
    <source>
        <dbReference type="EMBL" id="SDM10657.1"/>
    </source>
</evidence>
<accession>A0A1G9QJI7</accession>
<dbReference type="Proteomes" id="UP000199309">
    <property type="component" value="Unassembled WGS sequence"/>
</dbReference>
<evidence type="ECO:0000313" key="4">
    <source>
        <dbReference type="Proteomes" id="UP000199309"/>
    </source>
</evidence>
<proteinExistence type="predicted"/>
<dbReference type="RefSeq" id="WP_218118683.1">
    <property type="nucleotide sequence ID" value="NZ_FNHQ01000001.1"/>
</dbReference>
<name>A0A1G9QJI7_9FIRM</name>
<dbReference type="STRING" id="349095.SAMN05660299_00248"/>
<dbReference type="InterPro" id="IPR029058">
    <property type="entry name" value="AB_hydrolase_fold"/>
</dbReference>
<keyword evidence="4" id="KW-1185">Reference proteome</keyword>
<feature type="domain" description="Serine aminopeptidase S33" evidence="2">
    <location>
        <begin position="88"/>
        <end position="174"/>
    </location>
</feature>
<dbReference type="InterPro" id="IPR053145">
    <property type="entry name" value="AB_hydrolase_Est10"/>
</dbReference>
<dbReference type="PANTHER" id="PTHR43265">
    <property type="entry name" value="ESTERASE ESTD"/>
    <property type="match status" value="1"/>
</dbReference>
<dbReference type="AlphaFoldDB" id="A0A1G9QJI7"/>
<dbReference type="Gene3D" id="3.40.50.1820">
    <property type="entry name" value="alpha/beta hydrolase"/>
    <property type="match status" value="1"/>
</dbReference>
<protein>
    <recommendedName>
        <fullName evidence="2">Serine aminopeptidase S33 domain-containing protein</fullName>
    </recommendedName>
</protein>
<dbReference type="PANTHER" id="PTHR43265:SF1">
    <property type="entry name" value="ESTERASE ESTD"/>
    <property type="match status" value="1"/>
</dbReference>
<evidence type="ECO:0000259" key="2">
    <source>
        <dbReference type="Pfam" id="PF12146"/>
    </source>
</evidence>
<dbReference type="Pfam" id="PF12146">
    <property type="entry name" value="Hydrolase_4"/>
    <property type="match status" value="1"/>
</dbReference>
<feature type="signal peptide" evidence="1">
    <location>
        <begin position="1"/>
        <end position="29"/>
    </location>
</feature>
<keyword evidence="1" id="KW-0732">Signal</keyword>
<sequence>MKHATRMGKLFFRALLLCLLIAVPLTGLAAGIRTEEVQLTQPQGILKGSLVLPQSQKQYPVVLLIAGSGPTDRNGNNSLSGENNSLKLLAEGLAEKGIASLRYDKRGIGESRFPVLKESDLTIETYIQDASQWIRYLKKDPRFYSVIVLGHSEGSLIGAAAARQSAADAFISVAGPGKSLQTILLEQLQQNTSQEYFRQSKFIISELEKGHSVPIPDASFAILFRPSVQPYLISEFRYDPAIEISKLNIPVLLVQGTHDIQVAPENGRILKLAAPKATLVMIDGMNHVLKFVAMDRDDQIATYSNPHLPVVPQMITSIAAFINKLPMLKK</sequence>
<dbReference type="EMBL" id="FNHQ01000001">
    <property type="protein sequence ID" value="SDM10657.1"/>
    <property type="molecule type" value="Genomic_DNA"/>
</dbReference>
<evidence type="ECO:0000256" key="1">
    <source>
        <dbReference type="SAM" id="SignalP"/>
    </source>
</evidence>
<dbReference type="GO" id="GO:0052689">
    <property type="term" value="F:carboxylic ester hydrolase activity"/>
    <property type="evidence" value="ECO:0007669"/>
    <property type="project" value="TreeGrafter"/>
</dbReference>
<dbReference type="InterPro" id="IPR022742">
    <property type="entry name" value="Hydrolase_4"/>
</dbReference>
<dbReference type="SUPFAM" id="SSF53474">
    <property type="entry name" value="alpha/beta-Hydrolases"/>
    <property type="match status" value="1"/>
</dbReference>
<gene>
    <name evidence="3" type="ORF">SAMN05660299_00248</name>
</gene>
<reference evidence="3 4" key="1">
    <citation type="submission" date="2016-10" db="EMBL/GenBank/DDBJ databases">
        <authorList>
            <person name="de Groot N.N."/>
        </authorList>
    </citation>
    <scope>NUCLEOTIDE SEQUENCE [LARGE SCALE GENOMIC DNA]</scope>
    <source>
        <strain evidence="3 4">DSM 16981</strain>
    </source>
</reference>
<feature type="chain" id="PRO_5011472717" description="Serine aminopeptidase S33 domain-containing protein" evidence="1">
    <location>
        <begin position="30"/>
        <end position="330"/>
    </location>
</feature>